<evidence type="ECO:0000259" key="2">
    <source>
        <dbReference type="PROSITE" id="PS50851"/>
    </source>
</evidence>
<dbReference type="SUPFAM" id="SSF50341">
    <property type="entry name" value="CheW-like"/>
    <property type="match status" value="1"/>
</dbReference>
<dbReference type="InterPro" id="IPR036061">
    <property type="entry name" value="CheW-like_dom_sf"/>
</dbReference>
<evidence type="ECO:0000313" key="3">
    <source>
        <dbReference type="EMBL" id="RPH27257.1"/>
    </source>
</evidence>
<dbReference type="InterPro" id="IPR002545">
    <property type="entry name" value="CheW-lke_dom"/>
</dbReference>
<evidence type="ECO:0000256" key="1">
    <source>
        <dbReference type="ARBA" id="ARBA00022500"/>
    </source>
</evidence>
<comment type="caution">
    <text evidence="3">The sequence shown here is derived from an EMBL/GenBank/DDBJ whole genome shotgun (WGS) entry which is preliminary data.</text>
</comment>
<keyword evidence="1" id="KW-0145">Chemotaxis</keyword>
<dbReference type="GO" id="GO:0006935">
    <property type="term" value="P:chemotaxis"/>
    <property type="evidence" value="ECO:0007669"/>
    <property type="project" value="UniProtKB-KW"/>
</dbReference>
<protein>
    <submittedName>
        <fullName evidence="3">Chemotaxis protein</fullName>
    </submittedName>
</protein>
<keyword evidence="4" id="KW-1185">Reference proteome</keyword>
<sequence length="175" mass="19421">MSSQLEHILSHYQDESREIANVDEPVRSLVLFKLADKNYAFYGSQIKEILAERPVSWVPGCPPSLEGAINHRGRVESVITINRIIEAPEQPVPGKRTLLIGRGKKMQSGILIDKLIDVLDVAESQIHPAADNLSAALQKVVAGIVPVGREYFALLDLDLVFERYLESSGYDDTRA</sequence>
<feature type="domain" description="CheW-like" evidence="2">
    <location>
        <begin position="26"/>
        <end position="166"/>
    </location>
</feature>
<dbReference type="AlphaFoldDB" id="A0A3N5DI86"/>
<dbReference type="PANTHER" id="PTHR22617:SF23">
    <property type="entry name" value="CHEMOTAXIS PROTEIN CHEW"/>
    <property type="match status" value="1"/>
</dbReference>
<proteinExistence type="predicted"/>
<organism evidence="3 4">
    <name type="scientific">Buttiauxella warmboldiae</name>
    <dbReference type="NCBI Taxonomy" id="82993"/>
    <lineage>
        <taxon>Bacteria</taxon>
        <taxon>Pseudomonadati</taxon>
        <taxon>Pseudomonadota</taxon>
        <taxon>Gammaproteobacteria</taxon>
        <taxon>Enterobacterales</taxon>
        <taxon>Enterobacteriaceae</taxon>
        <taxon>Buttiauxella</taxon>
    </lineage>
</organism>
<dbReference type="GO" id="GO:0005829">
    <property type="term" value="C:cytosol"/>
    <property type="evidence" value="ECO:0007669"/>
    <property type="project" value="TreeGrafter"/>
</dbReference>
<dbReference type="Gene3D" id="2.30.30.40">
    <property type="entry name" value="SH3 Domains"/>
    <property type="match status" value="1"/>
</dbReference>
<dbReference type="Pfam" id="PF01584">
    <property type="entry name" value="CheW"/>
    <property type="match status" value="1"/>
</dbReference>
<evidence type="ECO:0000313" key="4">
    <source>
        <dbReference type="Proteomes" id="UP000268615"/>
    </source>
</evidence>
<accession>A0A3N5DI86</accession>
<dbReference type="PROSITE" id="PS50851">
    <property type="entry name" value="CHEW"/>
    <property type="match status" value="1"/>
</dbReference>
<dbReference type="RefSeq" id="WP_124024221.1">
    <property type="nucleotide sequence ID" value="NZ_RPOH01000040.1"/>
</dbReference>
<dbReference type="Gene3D" id="2.40.50.180">
    <property type="entry name" value="CheA-289, Domain 4"/>
    <property type="match status" value="1"/>
</dbReference>
<name>A0A3N5DI86_9ENTR</name>
<dbReference type="EMBL" id="RPOH01000040">
    <property type="protein sequence ID" value="RPH27257.1"/>
    <property type="molecule type" value="Genomic_DNA"/>
</dbReference>
<dbReference type="Proteomes" id="UP000268615">
    <property type="component" value="Unassembled WGS sequence"/>
</dbReference>
<dbReference type="GO" id="GO:0007165">
    <property type="term" value="P:signal transduction"/>
    <property type="evidence" value="ECO:0007669"/>
    <property type="project" value="InterPro"/>
</dbReference>
<dbReference type="PANTHER" id="PTHR22617">
    <property type="entry name" value="CHEMOTAXIS SENSOR HISTIDINE KINASE-RELATED"/>
    <property type="match status" value="1"/>
</dbReference>
<gene>
    <name evidence="3" type="ORF">EHN07_11190</name>
</gene>
<dbReference type="OrthoDB" id="6589374at2"/>
<dbReference type="InterPro" id="IPR039315">
    <property type="entry name" value="CheW"/>
</dbReference>
<reference evidence="3 4" key="1">
    <citation type="submission" date="2018-11" db="EMBL/GenBank/DDBJ databases">
        <title>Draft genome sequence of Buttiauxella warmboldiae CCUG 35512.</title>
        <authorList>
            <person name="Salva-Serra F."/>
            <person name="Marathe N."/>
            <person name="Moore E."/>
            <person name="Svensson L."/>
            <person name="Engstrom-Jakobsson H."/>
        </authorList>
    </citation>
    <scope>NUCLEOTIDE SEQUENCE [LARGE SCALE GENOMIC DNA]</scope>
    <source>
        <strain evidence="3 4">CCUG 35512</strain>
    </source>
</reference>
<dbReference type="SMART" id="SM00260">
    <property type="entry name" value="CheW"/>
    <property type="match status" value="1"/>
</dbReference>